<gene>
    <name evidence="1" type="ORF">RJ641_029203</name>
</gene>
<evidence type="ECO:0000313" key="1">
    <source>
        <dbReference type="EMBL" id="KAK6939672.1"/>
    </source>
</evidence>
<evidence type="ECO:0000313" key="2">
    <source>
        <dbReference type="Proteomes" id="UP001370490"/>
    </source>
</evidence>
<dbReference type="AlphaFoldDB" id="A0AAN8W5R8"/>
<protein>
    <submittedName>
        <fullName evidence="1">Uncharacterized protein</fullName>
    </submittedName>
</protein>
<dbReference type="EMBL" id="JBAMMX010000005">
    <property type="protein sequence ID" value="KAK6939672.1"/>
    <property type="molecule type" value="Genomic_DNA"/>
</dbReference>
<name>A0AAN8W5R8_9MAGN</name>
<reference evidence="1 2" key="1">
    <citation type="submission" date="2023-12" db="EMBL/GenBank/DDBJ databases">
        <title>A high-quality genome assembly for Dillenia turbinata (Dilleniales).</title>
        <authorList>
            <person name="Chanderbali A."/>
        </authorList>
    </citation>
    <scope>NUCLEOTIDE SEQUENCE [LARGE SCALE GENOMIC DNA]</scope>
    <source>
        <strain evidence="1">LSX21</strain>
        <tissue evidence="1">Leaf</tissue>
    </source>
</reference>
<proteinExistence type="predicted"/>
<dbReference type="Proteomes" id="UP001370490">
    <property type="component" value="Unassembled WGS sequence"/>
</dbReference>
<organism evidence="1 2">
    <name type="scientific">Dillenia turbinata</name>
    <dbReference type="NCBI Taxonomy" id="194707"/>
    <lineage>
        <taxon>Eukaryota</taxon>
        <taxon>Viridiplantae</taxon>
        <taxon>Streptophyta</taxon>
        <taxon>Embryophyta</taxon>
        <taxon>Tracheophyta</taxon>
        <taxon>Spermatophyta</taxon>
        <taxon>Magnoliopsida</taxon>
        <taxon>eudicotyledons</taxon>
        <taxon>Gunneridae</taxon>
        <taxon>Pentapetalae</taxon>
        <taxon>Dilleniales</taxon>
        <taxon>Dilleniaceae</taxon>
        <taxon>Dillenia</taxon>
    </lineage>
</organism>
<comment type="caution">
    <text evidence="1">The sequence shown here is derived from an EMBL/GenBank/DDBJ whole genome shotgun (WGS) entry which is preliminary data.</text>
</comment>
<keyword evidence="2" id="KW-1185">Reference proteome</keyword>
<sequence>MEILAKVEMKSKFLALSFNAMMRLIAGKIYYGENAEDMKDAKRFQDRLQEELFEEVEAFDEDGCLLLYQ</sequence>
<accession>A0AAN8W5R8</accession>